<dbReference type="InterPro" id="IPR006119">
    <property type="entry name" value="Resolv_N"/>
</dbReference>
<evidence type="ECO:0000256" key="6">
    <source>
        <dbReference type="SAM" id="Coils"/>
    </source>
</evidence>
<dbReference type="InterPro" id="IPR038109">
    <property type="entry name" value="DNA_bind_recomb_sf"/>
</dbReference>
<keyword evidence="3" id="KW-0233">DNA recombination</keyword>
<dbReference type="GO" id="GO:0015074">
    <property type="term" value="P:DNA integration"/>
    <property type="evidence" value="ECO:0007669"/>
    <property type="project" value="UniProtKB-KW"/>
</dbReference>
<evidence type="ECO:0000256" key="2">
    <source>
        <dbReference type="ARBA" id="ARBA00023125"/>
    </source>
</evidence>
<reference evidence="9 10" key="1">
    <citation type="submission" date="2017-09" db="EMBL/GenBank/DDBJ databases">
        <title>Depth-based differentiation of microbial function through sediment-hosted aquifers and enrichment of novel symbionts in the deep terrestrial subsurface.</title>
        <authorList>
            <person name="Probst A.J."/>
            <person name="Ladd B."/>
            <person name="Jarett J.K."/>
            <person name="Geller-Mcgrath D.E."/>
            <person name="Sieber C.M."/>
            <person name="Emerson J.B."/>
            <person name="Anantharaman K."/>
            <person name="Thomas B.C."/>
            <person name="Malmstrom R."/>
            <person name="Stieglmeier M."/>
            <person name="Klingl A."/>
            <person name="Woyke T."/>
            <person name="Ryan C.M."/>
            <person name="Banfield J.F."/>
        </authorList>
    </citation>
    <scope>NUCLEOTIDE SEQUENCE [LARGE SCALE GENOMIC DNA]</scope>
    <source>
        <strain evidence="9">CG07_land_8_20_14_0_80_42_15</strain>
    </source>
</reference>
<dbReference type="InterPro" id="IPR011109">
    <property type="entry name" value="DNA_bind_recombinase_dom"/>
</dbReference>
<dbReference type="Proteomes" id="UP000230052">
    <property type="component" value="Unassembled WGS sequence"/>
</dbReference>
<dbReference type="CDD" id="cd00338">
    <property type="entry name" value="Ser_Recombinase"/>
    <property type="match status" value="1"/>
</dbReference>
<dbReference type="PROSITE" id="PS51736">
    <property type="entry name" value="RECOMBINASES_3"/>
    <property type="match status" value="1"/>
</dbReference>
<dbReference type="GO" id="GO:0003677">
    <property type="term" value="F:DNA binding"/>
    <property type="evidence" value="ECO:0007669"/>
    <property type="project" value="UniProtKB-KW"/>
</dbReference>
<proteinExistence type="predicted"/>
<evidence type="ECO:0000313" key="9">
    <source>
        <dbReference type="EMBL" id="PIU42457.1"/>
    </source>
</evidence>
<sequence length="547" mass="63454">MEDVMKKLCGIYARVSTERQAEIKDGSLDTQISRLKNYITYRNTHVKDDEKWVVSDIYREEGRSGKDTHRPELQRLLSDVASGKINTVICTKLDRITRSIIDFDNLTKTFKKYHIEFISLEENFDTTTPIGEAMLEISLVFAKLERQTTSKRTKDKMQWRAEQGLWNGGQILGYDLVDKKLIVNHKEAQTVKLMFEKYIELGSVLQVVEWLNKHGYRTKEYVSRRKGIKRGGNRFFNAYVSQKLTSRVYIGEVTHNDNMHKGQHKPIIDKKLWNEANRLLKLHAPLRKNPKRETKYIFVLQGLVKCGKCGNYMTSKYSTGRNGLHPYYQCTRNAHGGKDACDMKYVPAAEFEKAILEKIKDMCEDKKRLQEIVKKANRSTESALRSLKQDRKIQENKLKPIANSIKHILDALSKGIKNKSVSEKLSELELQKDQIEKDIQNIDFEMSRVKQQILNAKVMHESLTRFRQIYETATPLKLKELLPSFVEKITWKPTQIEIALFDQEVQRGQLENGNVTTKGGGALPLVKWLRLSDEVRSYFKGSFEIKP</sequence>
<dbReference type="Gene3D" id="3.90.1750.20">
    <property type="entry name" value="Putative Large Serine Recombinase, Chain B, Domain 2"/>
    <property type="match status" value="1"/>
</dbReference>
<dbReference type="AlphaFoldDB" id="A0A2J0L7G2"/>
<dbReference type="InterPro" id="IPR006118">
    <property type="entry name" value="Recombinase_CS"/>
</dbReference>
<evidence type="ECO:0000313" key="10">
    <source>
        <dbReference type="Proteomes" id="UP000230052"/>
    </source>
</evidence>
<evidence type="ECO:0000256" key="5">
    <source>
        <dbReference type="PROSITE-ProRule" id="PRU10137"/>
    </source>
</evidence>
<evidence type="ECO:0000256" key="1">
    <source>
        <dbReference type="ARBA" id="ARBA00022908"/>
    </source>
</evidence>
<dbReference type="SMART" id="SM00857">
    <property type="entry name" value="Resolvase"/>
    <property type="match status" value="1"/>
</dbReference>
<feature type="domain" description="Recombinase" evidence="8">
    <location>
        <begin position="171"/>
        <end position="286"/>
    </location>
</feature>
<evidence type="ECO:0000259" key="7">
    <source>
        <dbReference type="PROSITE" id="PS51736"/>
    </source>
</evidence>
<evidence type="ECO:0000256" key="4">
    <source>
        <dbReference type="PIRSR" id="PIRSR606118-50"/>
    </source>
</evidence>
<dbReference type="Pfam" id="PF07508">
    <property type="entry name" value="Recombinase"/>
    <property type="match status" value="1"/>
</dbReference>
<gene>
    <name evidence="9" type="ORF">COS99_00205</name>
</gene>
<organism evidence="9 10">
    <name type="scientific">Candidatus Aquitaenariimonas noxiae</name>
    <dbReference type="NCBI Taxonomy" id="1974741"/>
    <lineage>
        <taxon>Bacteria</taxon>
        <taxon>Pseudomonadati</taxon>
        <taxon>Candidatus Omnitrophota</taxon>
        <taxon>Candidatus Aquitaenariimonas</taxon>
    </lineage>
</organism>
<accession>A0A2J0L7G2</accession>
<evidence type="ECO:0000259" key="8">
    <source>
        <dbReference type="PROSITE" id="PS51737"/>
    </source>
</evidence>
<keyword evidence="2" id="KW-0238">DNA-binding</keyword>
<name>A0A2J0L7G2_9BACT</name>
<dbReference type="InterPro" id="IPR050639">
    <property type="entry name" value="SSR_resolvase"/>
</dbReference>
<feature type="domain" description="Resolvase/invertase-type recombinase catalytic" evidence="7">
    <location>
        <begin position="8"/>
        <end position="164"/>
    </location>
</feature>
<dbReference type="PROSITE" id="PS00397">
    <property type="entry name" value="RECOMBINASES_1"/>
    <property type="match status" value="1"/>
</dbReference>
<dbReference type="Gene3D" id="3.40.50.1390">
    <property type="entry name" value="Resolvase, N-terminal catalytic domain"/>
    <property type="match status" value="1"/>
</dbReference>
<dbReference type="PANTHER" id="PTHR30461:SF23">
    <property type="entry name" value="DNA RECOMBINASE-RELATED"/>
    <property type="match status" value="1"/>
</dbReference>
<dbReference type="PROSITE" id="PS51737">
    <property type="entry name" value="RECOMBINASE_DNA_BIND"/>
    <property type="match status" value="1"/>
</dbReference>
<feature type="coiled-coil region" evidence="6">
    <location>
        <begin position="359"/>
        <end position="452"/>
    </location>
</feature>
<dbReference type="InterPro" id="IPR036162">
    <property type="entry name" value="Resolvase-like_N_sf"/>
</dbReference>
<keyword evidence="6" id="KW-0175">Coiled coil</keyword>
<dbReference type="InterPro" id="IPR025827">
    <property type="entry name" value="Zn_ribbon_recom_dom"/>
</dbReference>
<feature type="active site" description="O-(5'-phospho-DNA)-serine intermediate" evidence="4 5">
    <location>
        <position position="16"/>
    </location>
</feature>
<protein>
    <recommendedName>
        <fullName evidence="11">Recombinase family protein</fullName>
    </recommendedName>
</protein>
<dbReference type="EMBL" id="PEWV01000003">
    <property type="protein sequence ID" value="PIU42457.1"/>
    <property type="molecule type" value="Genomic_DNA"/>
</dbReference>
<dbReference type="Pfam" id="PF13408">
    <property type="entry name" value="Zn_ribbon_recom"/>
    <property type="match status" value="1"/>
</dbReference>
<evidence type="ECO:0008006" key="11">
    <source>
        <dbReference type="Google" id="ProtNLM"/>
    </source>
</evidence>
<dbReference type="Pfam" id="PF00239">
    <property type="entry name" value="Resolvase"/>
    <property type="match status" value="1"/>
</dbReference>
<dbReference type="SUPFAM" id="SSF53041">
    <property type="entry name" value="Resolvase-like"/>
    <property type="match status" value="1"/>
</dbReference>
<dbReference type="GO" id="GO:0000150">
    <property type="term" value="F:DNA strand exchange activity"/>
    <property type="evidence" value="ECO:0007669"/>
    <property type="project" value="InterPro"/>
</dbReference>
<dbReference type="PANTHER" id="PTHR30461">
    <property type="entry name" value="DNA-INVERTASE FROM LAMBDOID PROPHAGE"/>
    <property type="match status" value="1"/>
</dbReference>
<keyword evidence="1" id="KW-0229">DNA integration</keyword>
<comment type="caution">
    <text evidence="9">The sequence shown here is derived from an EMBL/GenBank/DDBJ whole genome shotgun (WGS) entry which is preliminary data.</text>
</comment>
<evidence type="ECO:0000256" key="3">
    <source>
        <dbReference type="ARBA" id="ARBA00023172"/>
    </source>
</evidence>